<dbReference type="InterPro" id="IPR051625">
    <property type="entry name" value="Signaling_Regulatory_Domain"/>
</dbReference>
<protein>
    <recommendedName>
        <fullName evidence="3">RCC1-like domain-containing protein</fullName>
    </recommendedName>
</protein>
<dbReference type="InterPro" id="IPR000408">
    <property type="entry name" value="Reg_chr_condens"/>
</dbReference>
<dbReference type="InterPro" id="IPR009091">
    <property type="entry name" value="RCC1/BLIP-II"/>
</dbReference>
<evidence type="ECO:0000256" key="1">
    <source>
        <dbReference type="ARBA" id="ARBA00022737"/>
    </source>
</evidence>
<dbReference type="AlphaFoldDB" id="S8CML1"/>
<proteinExistence type="predicted"/>
<sequence length="380" mass="40194">EEEEEAQNGQEIWSWGAGTDGQLATGKLQDEFYPQRLRNLRPIASLSCGGAHAIALCKNGRVLTWGRGSSGQLGHGETAGRLHPTAVKTLENSLIVDVSAGWNHSAFVSEDGGIFTCGDGSFGKLGHGNHTSQCFPLQLSHFARHRIKKVACGTRHTLVLLGGKNQVYAFGAGKRGQLGISTNKSESTPRMTSGFTNLKISNVYANGDHSAALSGDGILYQWGRGFDSGCDEYVPRKLDLDSRVSDVALGWNHALLLTEERKVIMVGGNRHGILGGKASSSSSSSSSSSRREIVLPGGSRVGRIAAGAEHSAMKNGGVCVAENGRVVTWGWGEHGQLGLGDGDDRTIPQTVPSFDADCCGRRPAVAVAVYCGSGFSFLLR</sequence>
<evidence type="ECO:0000256" key="2">
    <source>
        <dbReference type="PROSITE-ProRule" id="PRU00235"/>
    </source>
</evidence>
<dbReference type="Pfam" id="PF25390">
    <property type="entry name" value="WD40_RLD"/>
    <property type="match status" value="1"/>
</dbReference>
<accession>S8CML1</accession>
<feature type="domain" description="RCC1-like" evidence="3">
    <location>
        <begin position="12"/>
        <end position="377"/>
    </location>
</feature>
<dbReference type="PROSITE" id="PS00626">
    <property type="entry name" value="RCC1_2"/>
    <property type="match status" value="2"/>
</dbReference>
<comment type="caution">
    <text evidence="4">The sequence shown here is derived from an EMBL/GenBank/DDBJ whole genome shotgun (WGS) entry which is preliminary data.</text>
</comment>
<feature type="repeat" description="RCC1" evidence="2">
    <location>
        <begin position="60"/>
        <end position="111"/>
    </location>
</feature>
<feature type="repeat" description="RCC1" evidence="2">
    <location>
        <begin position="165"/>
        <end position="216"/>
    </location>
</feature>
<dbReference type="PROSITE" id="PS50012">
    <property type="entry name" value="RCC1_3"/>
    <property type="match status" value="6"/>
</dbReference>
<dbReference type="Gene3D" id="2.130.10.30">
    <property type="entry name" value="Regulator of chromosome condensation 1/beta-lactamase-inhibitor protein II"/>
    <property type="match status" value="2"/>
</dbReference>
<keyword evidence="1" id="KW-0677">Repeat</keyword>
<dbReference type="InterPro" id="IPR058923">
    <property type="entry name" value="RCC1-like_dom"/>
</dbReference>
<dbReference type="Proteomes" id="UP000015453">
    <property type="component" value="Unassembled WGS sequence"/>
</dbReference>
<dbReference type="PRINTS" id="PR00633">
    <property type="entry name" value="RCCNDNSATION"/>
</dbReference>
<dbReference type="OrthoDB" id="70707at2759"/>
<keyword evidence="5" id="KW-1185">Reference proteome</keyword>
<dbReference type="EMBL" id="AUSU01002639">
    <property type="protein sequence ID" value="EPS68384.1"/>
    <property type="molecule type" value="Genomic_DNA"/>
</dbReference>
<evidence type="ECO:0000313" key="5">
    <source>
        <dbReference type="Proteomes" id="UP000015453"/>
    </source>
</evidence>
<feature type="repeat" description="RCC1" evidence="2">
    <location>
        <begin position="217"/>
        <end position="260"/>
    </location>
</feature>
<evidence type="ECO:0000313" key="4">
    <source>
        <dbReference type="EMBL" id="EPS68384.1"/>
    </source>
</evidence>
<evidence type="ECO:0000259" key="3">
    <source>
        <dbReference type="Pfam" id="PF25390"/>
    </source>
</evidence>
<feature type="repeat" description="RCC1" evidence="2">
    <location>
        <begin position="112"/>
        <end position="163"/>
    </location>
</feature>
<dbReference type="PANTHER" id="PTHR22872">
    <property type="entry name" value="BTK-BINDING PROTEIN-RELATED"/>
    <property type="match status" value="1"/>
</dbReference>
<reference evidence="4 5" key="1">
    <citation type="journal article" date="2013" name="BMC Genomics">
        <title>The miniature genome of a carnivorous plant Genlisea aurea contains a low number of genes and short non-coding sequences.</title>
        <authorList>
            <person name="Leushkin E.V."/>
            <person name="Sutormin R.A."/>
            <person name="Nabieva E.R."/>
            <person name="Penin A.A."/>
            <person name="Kondrashov A.S."/>
            <person name="Logacheva M.D."/>
        </authorList>
    </citation>
    <scope>NUCLEOTIDE SEQUENCE [LARGE SCALE GENOMIC DNA]</scope>
</reference>
<gene>
    <name evidence="4" type="ORF">M569_06389</name>
</gene>
<name>S8CML1_9LAMI</name>
<feature type="non-terminal residue" evidence="4">
    <location>
        <position position="1"/>
    </location>
</feature>
<feature type="repeat" description="RCC1" evidence="2">
    <location>
        <begin position="10"/>
        <end position="59"/>
    </location>
</feature>
<feature type="repeat" description="RCC1" evidence="2">
    <location>
        <begin position="324"/>
        <end position="380"/>
    </location>
</feature>
<organism evidence="4 5">
    <name type="scientific">Genlisea aurea</name>
    <dbReference type="NCBI Taxonomy" id="192259"/>
    <lineage>
        <taxon>Eukaryota</taxon>
        <taxon>Viridiplantae</taxon>
        <taxon>Streptophyta</taxon>
        <taxon>Embryophyta</taxon>
        <taxon>Tracheophyta</taxon>
        <taxon>Spermatophyta</taxon>
        <taxon>Magnoliopsida</taxon>
        <taxon>eudicotyledons</taxon>
        <taxon>Gunneridae</taxon>
        <taxon>Pentapetalae</taxon>
        <taxon>asterids</taxon>
        <taxon>lamiids</taxon>
        <taxon>Lamiales</taxon>
        <taxon>Lentibulariaceae</taxon>
        <taxon>Genlisea</taxon>
    </lineage>
</organism>
<dbReference type="SUPFAM" id="SSF50985">
    <property type="entry name" value="RCC1/BLIP-II"/>
    <property type="match status" value="1"/>
</dbReference>